<dbReference type="AlphaFoldDB" id="A0A1X7U9Y3"/>
<dbReference type="InParanoid" id="A0A1X7U9Y3"/>
<reference evidence="1" key="1">
    <citation type="submission" date="2017-05" db="UniProtKB">
        <authorList>
            <consortium name="EnsemblMetazoa"/>
        </authorList>
    </citation>
    <scope>IDENTIFICATION</scope>
</reference>
<proteinExistence type="predicted"/>
<evidence type="ECO:0000313" key="1">
    <source>
        <dbReference type="EnsemblMetazoa" id="Aqu2.1.24294_001"/>
    </source>
</evidence>
<name>A0A1X7U9Y3_AMPQE</name>
<sequence length="33" mass="3892">IAHQHITVSCRIKFETNYQSKLNGLPFKYLVIE</sequence>
<dbReference type="EnsemblMetazoa" id="Aqu2.1.24294_001">
    <property type="protein sequence ID" value="Aqu2.1.24294_001"/>
    <property type="gene ID" value="Aqu2.1.24294"/>
</dbReference>
<protein>
    <submittedName>
        <fullName evidence="1">Uncharacterized protein</fullName>
    </submittedName>
</protein>
<organism evidence="1">
    <name type="scientific">Amphimedon queenslandica</name>
    <name type="common">Sponge</name>
    <dbReference type="NCBI Taxonomy" id="400682"/>
    <lineage>
        <taxon>Eukaryota</taxon>
        <taxon>Metazoa</taxon>
        <taxon>Porifera</taxon>
        <taxon>Demospongiae</taxon>
        <taxon>Heteroscleromorpha</taxon>
        <taxon>Haplosclerida</taxon>
        <taxon>Niphatidae</taxon>
        <taxon>Amphimedon</taxon>
    </lineage>
</organism>
<accession>A0A1X7U9Y3</accession>